<sequence>MAESLTFLSLPEDPLHAILLELDYKAILSCQATCRRLKNLIASSLDLLYTIELGASALCEGPAAARLSVSERLQRLRSYEADCAKDIKFVELPFVPALVGVTRAPICSVTTLVSFTNGDGGTAVYVQQMPSVARGIEERHWKVKLTYTCCVVAVDASQDLLVVLKTEFNSALIRMLTLSTGGPHPSASGDVAIFSPGSERVEVFGTYCAAMSRSTDQLPHLSVWNWMTGMTKVLLHPTATGPTFTVWSHFTFLNDTHIAIVSPDSDALLVYRFRAESHPPWKEGEQRQTDRFPSAIFRLPYSIPMSPLRLNATSSVSGTIPAGVFYLAPSARLFSLIVSIPLPPLPNQPPSGPRFHELSLAVSAERLIAHTLSVDPAQAAEAVPWVRWGPAATRLSQLHNVLVYSAVSATSAMRMIVLEDHRELLDGEPLFAVADYCAVRVRRQRLLGIGTGARTVQESFEVTNQSGEVIRTTLPCVMKHFTLPWDREDRQYRIVLCEDQLFVLEEADTDNVTKAWACTV</sequence>
<reference evidence="1" key="2">
    <citation type="journal article" date="2022" name="New Phytol.">
        <title>Evolutionary transition to the ectomycorrhizal habit in the genomes of a hyperdiverse lineage of mushroom-forming fungi.</title>
        <authorList>
            <person name="Looney B."/>
            <person name="Miyauchi S."/>
            <person name="Morin E."/>
            <person name="Drula E."/>
            <person name="Courty P.E."/>
            <person name="Kohler A."/>
            <person name="Kuo A."/>
            <person name="LaButti K."/>
            <person name="Pangilinan J."/>
            <person name="Lipzen A."/>
            <person name="Riley R."/>
            <person name="Andreopoulos W."/>
            <person name="He G."/>
            <person name="Johnson J."/>
            <person name="Nolan M."/>
            <person name="Tritt A."/>
            <person name="Barry K.W."/>
            <person name="Grigoriev I.V."/>
            <person name="Nagy L.G."/>
            <person name="Hibbett D."/>
            <person name="Henrissat B."/>
            <person name="Matheny P.B."/>
            <person name="Labbe J."/>
            <person name="Martin F.M."/>
        </authorList>
    </citation>
    <scope>NUCLEOTIDE SEQUENCE</scope>
    <source>
        <strain evidence="1">FP105234-sp</strain>
    </source>
</reference>
<evidence type="ECO:0000313" key="1">
    <source>
        <dbReference type="EMBL" id="KAI0041259.1"/>
    </source>
</evidence>
<keyword evidence="2" id="KW-1185">Reference proteome</keyword>
<accession>A0ACB8RAT3</accession>
<protein>
    <submittedName>
        <fullName evidence="1">Uncharacterized protein</fullName>
    </submittedName>
</protein>
<reference evidence="1" key="1">
    <citation type="submission" date="2021-02" db="EMBL/GenBank/DDBJ databases">
        <authorList>
            <consortium name="DOE Joint Genome Institute"/>
            <person name="Ahrendt S."/>
            <person name="Looney B.P."/>
            <person name="Miyauchi S."/>
            <person name="Morin E."/>
            <person name="Drula E."/>
            <person name="Courty P.E."/>
            <person name="Chicoki N."/>
            <person name="Fauchery L."/>
            <person name="Kohler A."/>
            <person name="Kuo A."/>
            <person name="Labutti K."/>
            <person name="Pangilinan J."/>
            <person name="Lipzen A."/>
            <person name="Riley R."/>
            <person name="Andreopoulos W."/>
            <person name="He G."/>
            <person name="Johnson J."/>
            <person name="Barry K.W."/>
            <person name="Grigoriev I.V."/>
            <person name="Nagy L."/>
            <person name="Hibbett D."/>
            <person name="Henrissat B."/>
            <person name="Matheny P.B."/>
            <person name="Labbe J."/>
            <person name="Martin F."/>
        </authorList>
    </citation>
    <scope>NUCLEOTIDE SEQUENCE</scope>
    <source>
        <strain evidence="1">FP105234-sp</strain>
    </source>
</reference>
<dbReference type="Proteomes" id="UP000814033">
    <property type="component" value="Unassembled WGS sequence"/>
</dbReference>
<evidence type="ECO:0000313" key="2">
    <source>
        <dbReference type="Proteomes" id="UP000814033"/>
    </source>
</evidence>
<dbReference type="EMBL" id="MU276134">
    <property type="protein sequence ID" value="KAI0041259.1"/>
    <property type="molecule type" value="Genomic_DNA"/>
</dbReference>
<proteinExistence type="predicted"/>
<organism evidence="1 2">
    <name type="scientific">Auriscalpium vulgare</name>
    <dbReference type="NCBI Taxonomy" id="40419"/>
    <lineage>
        <taxon>Eukaryota</taxon>
        <taxon>Fungi</taxon>
        <taxon>Dikarya</taxon>
        <taxon>Basidiomycota</taxon>
        <taxon>Agaricomycotina</taxon>
        <taxon>Agaricomycetes</taxon>
        <taxon>Russulales</taxon>
        <taxon>Auriscalpiaceae</taxon>
        <taxon>Auriscalpium</taxon>
    </lineage>
</organism>
<gene>
    <name evidence="1" type="ORF">FA95DRAFT_713974</name>
</gene>
<comment type="caution">
    <text evidence="1">The sequence shown here is derived from an EMBL/GenBank/DDBJ whole genome shotgun (WGS) entry which is preliminary data.</text>
</comment>
<name>A0ACB8RAT3_9AGAM</name>